<dbReference type="Ensembl" id="ENSAOCT00000073314.1">
    <property type="protein sequence ID" value="ENSAOCP00000073249.1"/>
    <property type="gene ID" value="ENSAOCG00000026645.1"/>
</dbReference>
<evidence type="ECO:0000313" key="2">
    <source>
        <dbReference type="Ensembl" id="ENSAOCP00000073249.1"/>
    </source>
</evidence>
<feature type="region of interest" description="Disordered" evidence="1">
    <location>
        <begin position="64"/>
        <end position="93"/>
    </location>
</feature>
<evidence type="ECO:0000256" key="1">
    <source>
        <dbReference type="SAM" id="MobiDB-lite"/>
    </source>
</evidence>
<name>A0AAQ6A7E6_AMPOC</name>
<feature type="compositionally biased region" description="Basic residues" evidence="1">
    <location>
        <begin position="78"/>
        <end position="92"/>
    </location>
</feature>
<evidence type="ECO:0000313" key="3">
    <source>
        <dbReference type="Proteomes" id="UP001501940"/>
    </source>
</evidence>
<reference evidence="2 3" key="1">
    <citation type="submission" date="2022-01" db="EMBL/GenBank/DDBJ databases">
        <title>A chromosome-scale genome assembly of the false clownfish, Amphiprion ocellaris.</title>
        <authorList>
            <person name="Ryu T."/>
        </authorList>
    </citation>
    <scope>NUCLEOTIDE SEQUENCE [LARGE SCALE GENOMIC DNA]</scope>
</reference>
<reference evidence="2" key="3">
    <citation type="submission" date="2025-09" db="UniProtKB">
        <authorList>
            <consortium name="Ensembl"/>
        </authorList>
    </citation>
    <scope>IDENTIFICATION</scope>
</reference>
<keyword evidence="3" id="KW-1185">Reference proteome</keyword>
<protein>
    <submittedName>
        <fullName evidence="2">Uncharacterized protein</fullName>
    </submittedName>
</protein>
<dbReference type="AlphaFoldDB" id="A0AAQ6A7E6"/>
<sequence length="101" mass="11828">MEKINMMRKRSRPMLKSAGSDIIKANSSVRIPFAPRISRRIRPIRANRITRNSVGETKYFSMMSARRRPEGNEVRMQGRTRGRKEGRKRKEKKMVAVLLLN</sequence>
<reference evidence="2" key="2">
    <citation type="submission" date="2025-08" db="UniProtKB">
        <authorList>
            <consortium name="Ensembl"/>
        </authorList>
    </citation>
    <scope>IDENTIFICATION</scope>
</reference>
<accession>A0AAQ6A7E6</accession>
<proteinExistence type="predicted"/>
<organism evidence="2 3">
    <name type="scientific">Amphiprion ocellaris</name>
    <name type="common">Clown anemonefish</name>
    <dbReference type="NCBI Taxonomy" id="80972"/>
    <lineage>
        <taxon>Eukaryota</taxon>
        <taxon>Metazoa</taxon>
        <taxon>Chordata</taxon>
        <taxon>Craniata</taxon>
        <taxon>Vertebrata</taxon>
        <taxon>Euteleostomi</taxon>
        <taxon>Actinopterygii</taxon>
        <taxon>Neopterygii</taxon>
        <taxon>Teleostei</taxon>
        <taxon>Neoteleostei</taxon>
        <taxon>Acanthomorphata</taxon>
        <taxon>Ovalentaria</taxon>
        <taxon>Pomacentridae</taxon>
        <taxon>Amphiprion</taxon>
    </lineage>
</organism>
<dbReference type="Proteomes" id="UP001501940">
    <property type="component" value="Chromosome 19"/>
</dbReference>
<dbReference type="GeneTree" id="ENSGT01100000263847"/>